<dbReference type="EMBL" id="SWOV01000017">
    <property type="protein sequence ID" value="NFF87815.1"/>
    <property type="molecule type" value="Genomic_DNA"/>
</dbReference>
<comment type="caution">
    <text evidence="1">The sequence shown here is derived from an EMBL/GenBank/DDBJ whole genome shotgun (WGS) entry which is preliminary data.</text>
</comment>
<accession>A0A6B4QPC8</accession>
<evidence type="ECO:0000313" key="1">
    <source>
        <dbReference type="EMBL" id="NFF87815.1"/>
    </source>
</evidence>
<sequence length="92" mass="11394">MKWYRIIDGKLRLFINESHVNDNNELLNKIYWRENRGELCINVPEYCEKFYNAHKELELEFFVKNNVSSLYFQYEVKDWSLKDNYIEVIFTE</sequence>
<proteinExistence type="predicted"/>
<name>A0A6B4QPC8_CLOBO</name>
<gene>
    <name evidence="1" type="ORF">FC774_08015</name>
</gene>
<dbReference type="OrthoDB" id="1757818at2"/>
<organism evidence="1 2">
    <name type="scientific">Clostridium botulinum</name>
    <dbReference type="NCBI Taxonomy" id="1491"/>
    <lineage>
        <taxon>Bacteria</taxon>
        <taxon>Bacillati</taxon>
        <taxon>Bacillota</taxon>
        <taxon>Clostridia</taxon>
        <taxon>Eubacteriales</taxon>
        <taxon>Clostridiaceae</taxon>
        <taxon>Clostridium</taxon>
    </lineage>
</organism>
<dbReference type="Proteomes" id="UP000476820">
    <property type="component" value="Unassembled WGS sequence"/>
</dbReference>
<dbReference type="AlphaFoldDB" id="A0A6B4QPC8"/>
<protein>
    <submittedName>
        <fullName evidence="1">Uncharacterized protein</fullName>
    </submittedName>
</protein>
<reference evidence="1 2" key="1">
    <citation type="submission" date="2019-04" db="EMBL/GenBank/DDBJ databases">
        <title>Genome sequencing of Clostridium botulinum Groups I-IV and Clostridium butyricum.</title>
        <authorList>
            <person name="Brunt J."/>
            <person name="Van Vliet A.H.M."/>
            <person name="Stringer S.C."/>
            <person name="Carter A.T."/>
            <person name="Peck M.W."/>
        </authorList>
    </citation>
    <scope>NUCLEOTIDE SEQUENCE [LARGE SCALE GENOMIC DNA]</scope>
    <source>
        <strain evidence="1 2">1605</strain>
    </source>
</reference>
<evidence type="ECO:0000313" key="2">
    <source>
        <dbReference type="Proteomes" id="UP000476820"/>
    </source>
</evidence>